<keyword evidence="7 13" id="KW-0808">Transferase</keyword>
<evidence type="ECO:0000256" key="10">
    <source>
        <dbReference type="ARBA" id="ARBA00022840"/>
    </source>
</evidence>
<keyword evidence="15" id="KW-1185">Reference proteome</keyword>
<dbReference type="InterPro" id="IPR027417">
    <property type="entry name" value="P-loop_NTPase"/>
</dbReference>
<dbReference type="Proteomes" id="UP001209681">
    <property type="component" value="Unassembled WGS sequence"/>
</dbReference>
<evidence type="ECO:0000256" key="5">
    <source>
        <dbReference type="ARBA" id="ARBA00022516"/>
    </source>
</evidence>
<dbReference type="RefSeq" id="WP_265425014.1">
    <property type="nucleotide sequence ID" value="NZ_JAPFPW010000009.1"/>
</dbReference>
<dbReference type="PANTHER" id="PTHR42724">
    <property type="entry name" value="TETRAACYLDISACCHARIDE 4'-KINASE"/>
    <property type="match status" value="1"/>
</dbReference>
<reference evidence="14 15" key="1">
    <citation type="submission" date="2022-11" db="EMBL/GenBank/DDBJ databases">
        <title>Desulfobotulus tamanensis H1 sp. nov. - anaerobic, alkaliphilic, sulphate reducing bacterium isolated from terrestrial mud volcano.</title>
        <authorList>
            <person name="Frolova A."/>
            <person name="Merkel A.Y."/>
            <person name="Slobodkin A.I."/>
        </authorList>
    </citation>
    <scope>NUCLEOTIDE SEQUENCE [LARGE SCALE GENOMIC DNA]</scope>
    <source>
        <strain evidence="14 15">H1</strain>
    </source>
</reference>
<accession>A0ABT3N9G8</accession>
<keyword evidence="11 13" id="KW-0443">Lipid metabolism</keyword>
<comment type="caution">
    <text evidence="14">The sequence shown here is derived from an EMBL/GenBank/DDBJ whole genome shotgun (WGS) entry which is preliminary data.</text>
</comment>
<organism evidence="14 15">
    <name type="scientific">Desulfobotulus pelophilus</name>
    <dbReference type="NCBI Taxonomy" id="2823377"/>
    <lineage>
        <taxon>Bacteria</taxon>
        <taxon>Pseudomonadati</taxon>
        <taxon>Thermodesulfobacteriota</taxon>
        <taxon>Desulfobacteria</taxon>
        <taxon>Desulfobacterales</taxon>
        <taxon>Desulfobacteraceae</taxon>
        <taxon>Desulfobotulus</taxon>
    </lineage>
</organism>
<dbReference type="SUPFAM" id="SSF52540">
    <property type="entry name" value="P-loop containing nucleoside triphosphate hydrolases"/>
    <property type="match status" value="1"/>
</dbReference>
<dbReference type="InterPro" id="IPR003758">
    <property type="entry name" value="LpxK"/>
</dbReference>
<protein>
    <recommendedName>
        <fullName evidence="4 13">Tetraacyldisaccharide 4'-kinase</fullName>
        <ecNumber evidence="3 13">2.7.1.130</ecNumber>
    </recommendedName>
    <alternativeName>
        <fullName evidence="12 13">Lipid A 4'-kinase</fullName>
    </alternativeName>
</protein>
<evidence type="ECO:0000256" key="13">
    <source>
        <dbReference type="HAMAP-Rule" id="MF_00409"/>
    </source>
</evidence>
<name>A0ABT3N9G8_9BACT</name>
<sequence length="363" mass="40088">MLKQKMADRLRRSGKNRDAGDYVLSGLASLYNAGLTFRNRLLDRKRGVRYLPVPVISVGNIVAGGTGKTPMVRTLARMLSKMGLKVAILSRGYGGGLEKKGGLVSDGKEIICSVSEAGDEPFLLAETSSAMVYVGADRFKNGLDAVARGANIILLDDGFQHRRLHRDLDLVLVDSRYPLGNGRLLPRGILREDPVGLLRAHALIFTHWTFCETIPRERAEALCVWAEQAELPCFFCQHRQVDRALPLPPPEKAGKLMVFSAIADGRGFADTLRQQGLTVVLTLIFPDHHSYGPSAMHQLEARAREAGADALVTTAKDAVKLPVPSEWSMPLYVKDAEVSFRDHAAFEEWLEGRIQDFLEEEQS</sequence>
<evidence type="ECO:0000256" key="3">
    <source>
        <dbReference type="ARBA" id="ARBA00012071"/>
    </source>
</evidence>
<evidence type="ECO:0000313" key="14">
    <source>
        <dbReference type="EMBL" id="MCW7754094.1"/>
    </source>
</evidence>
<keyword evidence="9 13" id="KW-0418">Kinase</keyword>
<evidence type="ECO:0000256" key="8">
    <source>
        <dbReference type="ARBA" id="ARBA00022741"/>
    </source>
</evidence>
<evidence type="ECO:0000256" key="2">
    <source>
        <dbReference type="ARBA" id="ARBA00004870"/>
    </source>
</evidence>
<comment type="function">
    <text evidence="1 13">Transfers the gamma-phosphate of ATP to the 4'-position of a tetraacyldisaccharide 1-phosphate intermediate (termed DS-1-P) to form tetraacyldisaccharide 1,4'-bis-phosphate (lipid IVA).</text>
</comment>
<keyword evidence="5 13" id="KW-0444">Lipid biosynthesis</keyword>
<feature type="binding site" evidence="13">
    <location>
        <begin position="62"/>
        <end position="69"/>
    </location>
    <ligand>
        <name>ATP</name>
        <dbReference type="ChEBI" id="CHEBI:30616"/>
    </ligand>
</feature>
<proteinExistence type="inferred from homology"/>
<dbReference type="EC" id="2.7.1.130" evidence="3 13"/>
<keyword evidence="6 13" id="KW-0441">Lipid A biosynthesis</keyword>
<gene>
    <name evidence="13 14" type="primary">lpxK</name>
    <name evidence="14" type="ORF">OOT00_08850</name>
</gene>
<dbReference type="GO" id="GO:0009029">
    <property type="term" value="F:lipid-A 4'-kinase activity"/>
    <property type="evidence" value="ECO:0007669"/>
    <property type="project" value="UniProtKB-EC"/>
</dbReference>
<evidence type="ECO:0000256" key="6">
    <source>
        <dbReference type="ARBA" id="ARBA00022556"/>
    </source>
</evidence>
<dbReference type="PANTHER" id="PTHR42724:SF1">
    <property type="entry name" value="TETRAACYLDISACCHARIDE 4'-KINASE, MITOCHONDRIAL-RELATED"/>
    <property type="match status" value="1"/>
</dbReference>
<dbReference type="NCBIfam" id="TIGR00682">
    <property type="entry name" value="lpxK"/>
    <property type="match status" value="1"/>
</dbReference>
<dbReference type="HAMAP" id="MF_00409">
    <property type="entry name" value="LpxK"/>
    <property type="match status" value="1"/>
</dbReference>
<keyword evidence="10 13" id="KW-0067">ATP-binding</keyword>
<comment type="pathway">
    <text evidence="2 13">Glycolipid biosynthesis; lipid IV(A) biosynthesis; lipid IV(A) from (3R)-3-hydroxytetradecanoyl-[acyl-carrier-protein] and UDP-N-acetyl-alpha-D-glucosamine: step 6/6.</text>
</comment>
<evidence type="ECO:0000256" key="9">
    <source>
        <dbReference type="ARBA" id="ARBA00022777"/>
    </source>
</evidence>
<dbReference type="Pfam" id="PF02606">
    <property type="entry name" value="LpxK"/>
    <property type="match status" value="1"/>
</dbReference>
<evidence type="ECO:0000256" key="12">
    <source>
        <dbReference type="ARBA" id="ARBA00029757"/>
    </source>
</evidence>
<evidence type="ECO:0000256" key="4">
    <source>
        <dbReference type="ARBA" id="ARBA00016436"/>
    </source>
</evidence>
<comment type="catalytic activity">
    <reaction evidence="13">
        <text>a lipid A disaccharide + ATP = a lipid IVA + ADP + H(+)</text>
        <dbReference type="Rhea" id="RHEA:67840"/>
        <dbReference type="ChEBI" id="CHEBI:15378"/>
        <dbReference type="ChEBI" id="CHEBI:30616"/>
        <dbReference type="ChEBI" id="CHEBI:176343"/>
        <dbReference type="ChEBI" id="CHEBI:176425"/>
        <dbReference type="ChEBI" id="CHEBI:456216"/>
        <dbReference type="EC" id="2.7.1.130"/>
    </reaction>
</comment>
<evidence type="ECO:0000256" key="11">
    <source>
        <dbReference type="ARBA" id="ARBA00023098"/>
    </source>
</evidence>
<keyword evidence="8 13" id="KW-0547">Nucleotide-binding</keyword>
<dbReference type="EMBL" id="JAPFPW010000009">
    <property type="protein sequence ID" value="MCW7754094.1"/>
    <property type="molecule type" value="Genomic_DNA"/>
</dbReference>
<evidence type="ECO:0000256" key="1">
    <source>
        <dbReference type="ARBA" id="ARBA00002274"/>
    </source>
</evidence>
<evidence type="ECO:0000256" key="7">
    <source>
        <dbReference type="ARBA" id="ARBA00022679"/>
    </source>
</evidence>
<evidence type="ECO:0000313" key="15">
    <source>
        <dbReference type="Proteomes" id="UP001209681"/>
    </source>
</evidence>
<comment type="similarity">
    <text evidence="13">Belongs to the LpxK family.</text>
</comment>